<dbReference type="Pfam" id="PF13523">
    <property type="entry name" value="Acetyltransf_8"/>
    <property type="match status" value="1"/>
</dbReference>
<keyword evidence="7" id="KW-1185">Reference proteome</keyword>
<dbReference type="InterPro" id="IPR016181">
    <property type="entry name" value="Acyl_CoA_acyltransferase"/>
</dbReference>
<proteinExistence type="predicted"/>
<dbReference type="RefSeq" id="WP_090797496.1">
    <property type="nucleotide sequence ID" value="NZ_BOND01000022.1"/>
</dbReference>
<dbReference type="GO" id="GO:0016410">
    <property type="term" value="F:N-acyltransferase activity"/>
    <property type="evidence" value="ECO:0007669"/>
    <property type="project" value="TreeGrafter"/>
</dbReference>
<feature type="domain" description="Acyltransferase MbtK/IucB-like conserved" evidence="5">
    <location>
        <begin position="19"/>
        <end position="67"/>
    </location>
</feature>
<dbReference type="UniPathway" id="UPA00011"/>
<dbReference type="PANTHER" id="PTHR31438">
    <property type="entry name" value="LYSINE N-ACYLTRANSFERASE C17G9.06C-RELATED"/>
    <property type="match status" value="1"/>
</dbReference>
<evidence type="ECO:0000256" key="4">
    <source>
        <dbReference type="ARBA" id="ARBA00031122"/>
    </source>
</evidence>
<dbReference type="SUPFAM" id="SSF55729">
    <property type="entry name" value="Acyl-CoA N-acyltransferases (Nat)"/>
    <property type="match status" value="1"/>
</dbReference>
<dbReference type="Gene3D" id="3.40.630.30">
    <property type="match status" value="1"/>
</dbReference>
<evidence type="ECO:0000313" key="7">
    <source>
        <dbReference type="Proteomes" id="UP000199632"/>
    </source>
</evidence>
<gene>
    <name evidence="6" type="ORF">SAMN05421684_3715</name>
</gene>
<comment type="pathway">
    <text evidence="2">Siderophore biosynthesis; mycobactin biosynthesis.</text>
</comment>
<dbReference type="AlphaFoldDB" id="A0A1H3REX4"/>
<dbReference type="PANTHER" id="PTHR31438:SF1">
    <property type="entry name" value="LYSINE N-ACYLTRANSFERASE C17G9.06C-RELATED"/>
    <property type="match status" value="1"/>
</dbReference>
<evidence type="ECO:0000256" key="3">
    <source>
        <dbReference type="ARBA" id="ARBA00020586"/>
    </source>
</evidence>
<evidence type="ECO:0000256" key="1">
    <source>
        <dbReference type="ARBA" id="ARBA00003818"/>
    </source>
</evidence>
<dbReference type="STRING" id="137265.SAMN05421684_3715"/>
<dbReference type="InterPro" id="IPR019432">
    <property type="entry name" value="Acyltransferase_MbtK/IucB-like"/>
</dbReference>
<protein>
    <recommendedName>
        <fullName evidence="3">Lysine N-acyltransferase MbtK</fullName>
    </recommendedName>
    <alternativeName>
        <fullName evidence="4">Mycobactin synthase protein K</fullName>
    </alternativeName>
</protein>
<organism evidence="6 7">
    <name type="scientific">Asanoa ishikariensis</name>
    <dbReference type="NCBI Taxonomy" id="137265"/>
    <lineage>
        <taxon>Bacteria</taxon>
        <taxon>Bacillati</taxon>
        <taxon>Actinomycetota</taxon>
        <taxon>Actinomycetes</taxon>
        <taxon>Micromonosporales</taxon>
        <taxon>Micromonosporaceae</taxon>
        <taxon>Asanoa</taxon>
    </lineage>
</organism>
<dbReference type="Proteomes" id="UP000199632">
    <property type="component" value="Unassembled WGS sequence"/>
</dbReference>
<evidence type="ECO:0000313" key="6">
    <source>
        <dbReference type="EMBL" id="SDZ23499.1"/>
    </source>
</evidence>
<dbReference type="GO" id="GO:0019290">
    <property type="term" value="P:siderophore biosynthetic process"/>
    <property type="evidence" value="ECO:0007669"/>
    <property type="project" value="InterPro"/>
</dbReference>
<evidence type="ECO:0000256" key="2">
    <source>
        <dbReference type="ARBA" id="ARBA00005102"/>
    </source>
</evidence>
<dbReference type="SMART" id="SM01006">
    <property type="entry name" value="AlcB"/>
    <property type="match status" value="1"/>
</dbReference>
<reference evidence="7" key="1">
    <citation type="submission" date="2016-10" db="EMBL/GenBank/DDBJ databases">
        <authorList>
            <person name="Varghese N."/>
            <person name="Submissions S."/>
        </authorList>
    </citation>
    <scope>NUCLEOTIDE SEQUENCE [LARGE SCALE GENOMIC DNA]</scope>
    <source>
        <strain evidence="7">DSM 44718</strain>
    </source>
</reference>
<dbReference type="OrthoDB" id="5177616at2"/>
<name>A0A1H3REX4_9ACTN</name>
<accession>A0A1H3REX4</accession>
<evidence type="ECO:0000259" key="5">
    <source>
        <dbReference type="SMART" id="SM01006"/>
    </source>
</evidence>
<sequence length="178" mass="19832">MTDPAYAEDLPGFGPFALVRLDPARDRDLVHGWVSQPRARFWGMTEHSPEVVQEIYEFVDGLATHHAYLMRLAGTPVGIFQTYEPAADPIGEYYEVRDGDFGIHLFLAPAQQPVPGFLGAVAGALLRFAFAHPGTKRIVIEPDIHNERALIRWRSLGFVFDAVVTTPDKTAQLAFLSR</sequence>
<comment type="function">
    <text evidence="1">Acyltransferase required for the direct transfer of medium- to long-chain fatty acyl moieties from a carrier protein (MbtL) on to the epsilon-amino group of lysine residue in the mycobactin core.</text>
</comment>
<dbReference type="EMBL" id="FNQB01000002">
    <property type="protein sequence ID" value="SDZ23499.1"/>
    <property type="molecule type" value="Genomic_DNA"/>
</dbReference>